<evidence type="ECO:0000256" key="7">
    <source>
        <dbReference type="ARBA" id="ARBA00040744"/>
    </source>
</evidence>
<dbReference type="PANTHER" id="PTHR23051">
    <property type="entry name" value="SOLUTE CARRIER FAMILY 35, MEMBER F5"/>
    <property type="match status" value="1"/>
</dbReference>
<keyword evidence="3 9" id="KW-0812">Transmembrane</keyword>
<name>A0AA47N966_MERPO</name>
<sequence length="827" mass="91815">MARIGNTAKQTTEMHTSEDRTMETYLAASAAGDTELVLEVLVDVHRRLRGRVEVHAQAPVAGVSPPCDCPGSREGCRSAARVCEGAPLRSAGLPNVLCGFLSYRGDREPLGAYSSSGSLHTLLAPHPLAHGIHNPTRVRVEPLNTVTPDLRPTMWLRQRQHRRVHRRAGSGGPGGQIVAVSRGIPRCILGVRVRGELRSPVQVHVVLVVCIVFIEVCHVIPQPSSLGRRRRCVSPLLFVRFWVEIQMLSDDLLWQLVTKTEKGITKNHSAAPPALDHTVTHVNHHTITTITTIIIIITTTTTTSFGPSFVQHPTHKRVRSVQMVWVFIMNRMGSQSASAAQRRRMALGVVILLLVDVIWVASSELTSYIFKRQEYNKPFFSTFTKTSMFVLYLLGFLLWRPWRQQCTGSLQRPHTAFVSRHGTRLATRGSCCTAFADAEAYFAACTADASINHSLSEPLYVPVRFQDMPLESSSSSASSNGDYQSSASKKQRVRFSNVMEVRQLPSTQALEAKLSRMSYPAAKDHENMLRTAGKLTVTDVAKISFFFCFVWFLANLSYQEALSDTQVAIVNILSSTSGLFTLILAAIFPSNSSDRFTLSKLLAVALSMGGVALVSLSSMDNPDGNGVIGSLWSLAGAALYAVYIVMIKRRVDREDKLDIPMFFGFVGLFNLLLLWPGFLVLHYTGFESFELPSQLVWTYILINGLIGTVLSEFLWLWGCFLTSSLVGTLALSLTIPLSILADICMQKVRFSWLFFMGAVPVFLSFFIATLLCHYNNWDPVMVGLRRLFAFICRKPRIHRLPEDSEQCESLIRLHTVGQDDDDSDGCS</sequence>
<dbReference type="SUPFAM" id="SSF103481">
    <property type="entry name" value="Multidrug resistance efflux transporter EmrE"/>
    <property type="match status" value="1"/>
</dbReference>
<proteinExistence type="inferred from homology"/>
<feature type="region of interest" description="Disordered" evidence="8">
    <location>
        <begin position="471"/>
        <end position="490"/>
    </location>
</feature>
<evidence type="ECO:0000256" key="2">
    <source>
        <dbReference type="ARBA" id="ARBA00007863"/>
    </source>
</evidence>
<dbReference type="InterPro" id="IPR037185">
    <property type="entry name" value="EmrE-like"/>
</dbReference>
<feature type="transmembrane region" description="Helical" evidence="9">
    <location>
        <begin position="535"/>
        <end position="554"/>
    </location>
</feature>
<evidence type="ECO:0000256" key="9">
    <source>
        <dbReference type="SAM" id="Phobius"/>
    </source>
</evidence>
<feature type="transmembrane region" description="Helical" evidence="9">
    <location>
        <begin position="382"/>
        <end position="399"/>
    </location>
</feature>
<comment type="subcellular location">
    <subcellularLocation>
        <location evidence="1">Membrane</location>
        <topology evidence="1">Multi-pass membrane protein</topology>
    </subcellularLocation>
</comment>
<protein>
    <recommendedName>
        <fullName evidence="7">Solute carrier family 35 member F5</fullName>
    </recommendedName>
</protein>
<organism evidence="10 11">
    <name type="scientific">Merluccius polli</name>
    <name type="common">Benguela hake</name>
    <name type="synonym">Merluccius cadenati</name>
    <dbReference type="NCBI Taxonomy" id="89951"/>
    <lineage>
        <taxon>Eukaryota</taxon>
        <taxon>Metazoa</taxon>
        <taxon>Chordata</taxon>
        <taxon>Craniata</taxon>
        <taxon>Vertebrata</taxon>
        <taxon>Euteleostomi</taxon>
        <taxon>Actinopterygii</taxon>
        <taxon>Neopterygii</taxon>
        <taxon>Teleostei</taxon>
        <taxon>Neoteleostei</taxon>
        <taxon>Acanthomorphata</taxon>
        <taxon>Zeiogadaria</taxon>
        <taxon>Gadariae</taxon>
        <taxon>Gadiformes</taxon>
        <taxon>Gadoidei</taxon>
        <taxon>Merlucciidae</taxon>
        <taxon>Merluccius</taxon>
    </lineage>
</organism>
<feature type="transmembrane region" description="Helical" evidence="9">
    <location>
        <begin position="601"/>
        <end position="619"/>
    </location>
</feature>
<dbReference type="Proteomes" id="UP001174136">
    <property type="component" value="Unassembled WGS sequence"/>
</dbReference>
<evidence type="ECO:0000256" key="1">
    <source>
        <dbReference type="ARBA" id="ARBA00004141"/>
    </source>
</evidence>
<feature type="transmembrane region" description="Helical" evidence="9">
    <location>
        <begin position="714"/>
        <end position="740"/>
    </location>
</feature>
<keyword evidence="11" id="KW-1185">Reference proteome</keyword>
<evidence type="ECO:0000256" key="8">
    <source>
        <dbReference type="SAM" id="MobiDB-lite"/>
    </source>
</evidence>
<evidence type="ECO:0000256" key="3">
    <source>
        <dbReference type="ARBA" id="ARBA00022692"/>
    </source>
</evidence>
<feature type="compositionally biased region" description="Low complexity" evidence="8">
    <location>
        <begin position="472"/>
        <end position="488"/>
    </location>
</feature>
<comment type="caution">
    <text evidence="10">The sequence shown here is derived from an EMBL/GenBank/DDBJ whole genome shotgun (WGS) entry which is preliminary data.</text>
</comment>
<feature type="transmembrane region" description="Helical" evidence="9">
    <location>
        <begin position="345"/>
        <end position="362"/>
    </location>
</feature>
<gene>
    <name evidence="10" type="primary">SLC35F5</name>
    <name evidence="10" type="ORF">N1851_003910</name>
</gene>
<feature type="transmembrane region" description="Helical" evidence="9">
    <location>
        <begin position="625"/>
        <end position="647"/>
    </location>
</feature>
<evidence type="ECO:0000313" key="11">
    <source>
        <dbReference type="Proteomes" id="UP001174136"/>
    </source>
</evidence>
<comment type="similarity">
    <text evidence="2">Belongs to the SLC35F solute transporter family.</text>
</comment>
<keyword evidence="5 9" id="KW-0472">Membrane</keyword>
<accession>A0AA47N966</accession>
<evidence type="ECO:0000256" key="5">
    <source>
        <dbReference type="ARBA" id="ARBA00023136"/>
    </source>
</evidence>
<comment type="function">
    <text evidence="6">Putative solute transporter.</text>
</comment>
<feature type="transmembrane region" description="Helical" evidence="9">
    <location>
        <begin position="752"/>
        <end position="771"/>
    </location>
</feature>
<evidence type="ECO:0000313" key="10">
    <source>
        <dbReference type="EMBL" id="KAK0153999.1"/>
    </source>
</evidence>
<dbReference type="AlphaFoldDB" id="A0AA47N966"/>
<reference evidence="10" key="1">
    <citation type="journal article" date="2023" name="Front. Mar. Sci.">
        <title>A new Merluccius polli reference genome to investigate the effects of global change in West African waters.</title>
        <authorList>
            <person name="Mateo J.L."/>
            <person name="Blanco-Fernandez C."/>
            <person name="Garcia-Vazquez E."/>
            <person name="Machado-Schiaffino G."/>
        </authorList>
    </citation>
    <scope>NUCLEOTIDE SEQUENCE</scope>
    <source>
        <strain evidence="10">C29</strain>
        <tissue evidence="10">Fin</tissue>
    </source>
</reference>
<evidence type="ECO:0000256" key="4">
    <source>
        <dbReference type="ARBA" id="ARBA00022989"/>
    </source>
</evidence>
<keyword evidence="4 9" id="KW-1133">Transmembrane helix</keyword>
<feature type="transmembrane region" description="Helical" evidence="9">
    <location>
        <begin position="659"/>
        <end position="683"/>
    </location>
</feature>
<evidence type="ECO:0000256" key="6">
    <source>
        <dbReference type="ARBA" id="ARBA00037727"/>
    </source>
</evidence>
<dbReference type="GO" id="GO:0016020">
    <property type="term" value="C:membrane"/>
    <property type="evidence" value="ECO:0007669"/>
    <property type="project" value="UniProtKB-SubCell"/>
</dbReference>
<feature type="transmembrane region" description="Helical" evidence="9">
    <location>
        <begin position="566"/>
        <end position="589"/>
    </location>
</feature>
<feature type="transmembrane region" description="Helical" evidence="9">
    <location>
        <begin position="201"/>
        <end position="221"/>
    </location>
</feature>
<feature type="region of interest" description="Disordered" evidence="8">
    <location>
        <begin position="1"/>
        <end position="20"/>
    </location>
</feature>
<dbReference type="PANTHER" id="PTHR23051:SF0">
    <property type="entry name" value="SOLUTE CARRIER FAMILY 35 MEMBER F5"/>
    <property type="match status" value="1"/>
</dbReference>
<dbReference type="EMBL" id="JAOPHQ010000593">
    <property type="protein sequence ID" value="KAK0153999.1"/>
    <property type="molecule type" value="Genomic_DNA"/>
</dbReference>